<dbReference type="AlphaFoldDB" id="A0A2A8IV84"/>
<comment type="caution">
    <text evidence="2">The sequence shown here is derived from an EMBL/GenBank/DDBJ whole genome shotgun (WGS) entry which is preliminary data.</text>
</comment>
<sequence>MQRAYIDLMIRECKTVIDVTDFGADPSGQTDSTNAIWEAFESAKTTEGQVVIDFPMGTYQLHKGTAQKRVYHTSNTNSIEYPEKHVALLLEAQNQVIVNGNGSLFMIHGDCMAIAVIQSKEIYLHNFSWDFVDPTTIEMTVVDIGEWEGGEFTDFYIPACFHFSISENENDVIWYSEINPISGEHYWIDKNHKDAWTLVAYHPDINITRRYSLDLGPFASNRAKILRTGKSTIRVFYDKKRPFLHKKGLVFEFCSTPRRETAGAFIWESADTVVDKVNVHYMHAFGWLTQMSHNVSYYDCTFKTREESNRYTSSYADLIHVSGASGHIHIEGCTFNHAHDDPINVHGTFTQVEKKIDNYTLLLRYIQRQQGGFPQYYLGDEVVFYLRESLTHGRDQGRKYTVANVVNPGENNTDLRSMIVKFDQPIPFEQLTNDRGEPLFVAENVTYTPSVHIKNNHFETISTRGILCTTNKKIIIEHNTFKHMAMDSIYLSNDSQYWYESGPICDMTIRSNKFYVINPGNANWRNAAIRIDPITLGETMPHFTNTIHRNIRIEDNEFFMEHESVLAVNSVDQLIFTNNKIFKYQPKRDNTLHRTVVGERKNSNRITKTFEFTACNNVIIEKNTFEEDFYPELSYSQMPFTNIQVTGVDKLNKY</sequence>
<dbReference type="RefSeq" id="WP_098253062.1">
    <property type="nucleotide sequence ID" value="NZ_JARXKI010000001.1"/>
</dbReference>
<organism evidence="2 3">
    <name type="scientific">Bacillus cereus</name>
    <dbReference type="NCBI Taxonomy" id="1396"/>
    <lineage>
        <taxon>Bacteria</taxon>
        <taxon>Bacillati</taxon>
        <taxon>Bacillota</taxon>
        <taxon>Bacilli</taxon>
        <taxon>Bacillales</taxon>
        <taxon>Bacillaceae</taxon>
        <taxon>Bacillus</taxon>
        <taxon>Bacillus cereus group</taxon>
    </lineage>
</organism>
<dbReference type="SUPFAM" id="SSF51126">
    <property type="entry name" value="Pectin lyase-like"/>
    <property type="match status" value="1"/>
</dbReference>
<protein>
    <recommendedName>
        <fullName evidence="1">Rhamnogalacturonase A/B/Epimerase-like pectate lyase domain-containing protein</fullName>
    </recommendedName>
</protein>
<evidence type="ECO:0000313" key="3">
    <source>
        <dbReference type="Proteomes" id="UP000225766"/>
    </source>
</evidence>
<name>A0A2A8IV84_BACCE</name>
<dbReference type="SMART" id="SM00710">
    <property type="entry name" value="PbH1"/>
    <property type="match status" value="4"/>
</dbReference>
<evidence type="ECO:0000313" key="2">
    <source>
        <dbReference type="EMBL" id="PGU05305.1"/>
    </source>
</evidence>
<dbReference type="EMBL" id="NUMG01000004">
    <property type="protein sequence ID" value="PGU05305.1"/>
    <property type="molecule type" value="Genomic_DNA"/>
</dbReference>
<dbReference type="InterPro" id="IPR006626">
    <property type="entry name" value="PbH1"/>
</dbReference>
<dbReference type="Proteomes" id="UP000225766">
    <property type="component" value="Unassembled WGS sequence"/>
</dbReference>
<accession>A0A2A8IV84</accession>
<evidence type="ECO:0000259" key="1">
    <source>
        <dbReference type="Pfam" id="PF12708"/>
    </source>
</evidence>
<dbReference type="InterPro" id="IPR024535">
    <property type="entry name" value="RHGA/B-epi-like_pectate_lyase"/>
</dbReference>
<dbReference type="Gene3D" id="2.160.20.10">
    <property type="entry name" value="Single-stranded right-handed beta-helix, Pectin lyase-like"/>
    <property type="match status" value="3"/>
</dbReference>
<gene>
    <name evidence="2" type="ORF">COD19_03560</name>
</gene>
<proteinExistence type="predicted"/>
<reference evidence="2 3" key="1">
    <citation type="submission" date="2017-09" db="EMBL/GenBank/DDBJ databases">
        <title>Large-scale bioinformatics analysis of Bacillus genomes uncovers conserved roles of natural products in bacterial physiology.</title>
        <authorList>
            <consortium name="Agbiome Team Llc"/>
            <person name="Bleich R.M."/>
            <person name="Grubbs K.J."/>
            <person name="Santa Maria K.C."/>
            <person name="Allen S.E."/>
            <person name="Farag S."/>
            <person name="Shank E.A."/>
            <person name="Bowers A."/>
        </authorList>
    </citation>
    <scope>NUCLEOTIDE SEQUENCE [LARGE SCALE GENOMIC DNA]</scope>
    <source>
        <strain evidence="2 3">AFS040105</strain>
    </source>
</reference>
<feature type="domain" description="Rhamnogalacturonase A/B/Epimerase-like pectate lyase" evidence="1">
    <location>
        <begin position="17"/>
        <end position="67"/>
    </location>
</feature>
<dbReference type="Pfam" id="PF12708">
    <property type="entry name" value="Pect-lyase_RHGA_epim"/>
    <property type="match status" value="1"/>
</dbReference>
<dbReference type="InterPro" id="IPR012334">
    <property type="entry name" value="Pectin_lyas_fold"/>
</dbReference>
<dbReference type="InterPro" id="IPR011050">
    <property type="entry name" value="Pectin_lyase_fold/virulence"/>
</dbReference>